<reference evidence="1" key="1">
    <citation type="submission" date="2023-04" db="EMBL/GenBank/DDBJ databases">
        <title>Draft Genome sequencing of Naganishia species isolated from polar environments using Oxford Nanopore Technology.</title>
        <authorList>
            <person name="Leo P."/>
            <person name="Venkateswaran K."/>
        </authorList>
    </citation>
    <scope>NUCLEOTIDE SEQUENCE</scope>
    <source>
        <strain evidence="1">MNA-CCFEE 5425</strain>
    </source>
</reference>
<accession>A0ACC2X5Q6</accession>
<sequence length="473" mass="53435">MSSLNLYVAVGIVAATIVGLCYFKASSKKNYPPWAQSSTWQTISDFGSNPIDFLIKQRKQKGDVFRVNLLFFSMTVAIGAKWNRWLLRETKEEDVSFYEAVRDQHHGLIDVAHSFPGWQERSFKALSIGLNGPARLEKMSNMFLNVALPTYRSWETATSVPLFDFGSDLVLRAALTALLGPAFVHKNGDELIPMVRNFEEEVGNILTILLPLWATGAGRRMLRMRRRWKELIEPEVSARLEDPRHCETADDYLSYLLTLDNPTQYMDCYAEHIIAAVTGFHANNDGTFAWTLLHLLRNPDLLAEYENEIKSNPPVDGRYPIKVILRWVFRDVVAPGGIVIPKGWLAASPLVSQRDPEIYPRPEEWDPHRFMSSDPTSSYTSKFRNYEFVQFGSGRHACLGEKVAHCLLRETLWPTLIDNYRLEVVSGVVAGEGLSGVGVDVSFSECIGTPFGERDVWIKVTKRDVPLSEQAGS</sequence>
<organism evidence="1 2">
    <name type="scientific">Naganishia vaughanmartiniae</name>
    <dbReference type="NCBI Taxonomy" id="1424756"/>
    <lineage>
        <taxon>Eukaryota</taxon>
        <taxon>Fungi</taxon>
        <taxon>Dikarya</taxon>
        <taxon>Basidiomycota</taxon>
        <taxon>Agaricomycotina</taxon>
        <taxon>Tremellomycetes</taxon>
        <taxon>Filobasidiales</taxon>
        <taxon>Filobasidiaceae</taxon>
        <taxon>Naganishia</taxon>
    </lineage>
</organism>
<proteinExistence type="predicted"/>
<evidence type="ECO:0000313" key="1">
    <source>
        <dbReference type="EMBL" id="KAJ9118617.1"/>
    </source>
</evidence>
<keyword evidence="2" id="KW-1185">Reference proteome</keyword>
<dbReference type="Proteomes" id="UP001243375">
    <property type="component" value="Unassembled WGS sequence"/>
</dbReference>
<comment type="caution">
    <text evidence="1">The sequence shown here is derived from an EMBL/GenBank/DDBJ whole genome shotgun (WGS) entry which is preliminary data.</text>
</comment>
<dbReference type="EMBL" id="JASBWU010000010">
    <property type="protein sequence ID" value="KAJ9118617.1"/>
    <property type="molecule type" value="Genomic_DNA"/>
</dbReference>
<evidence type="ECO:0000313" key="2">
    <source>
        <dbReference type="Proteomes" id="UP001243375"/>
    </source>
</evidence>
<gene>
    <name evidence="1" type="ORF">QFC22_003837</name>
</gene>
<name>A0ACC2X5Q6_9TREE</name>
<protein>
    <submittedName>
        <fullName evidence="1">Uncharacterized protein</fullName>
    </submittedName>
</protein>